<evidence type="ECO:0000256" key="7">
    <source>
        <dbReference type="ARBA" id="ARBA00022825"/>
    </source>
</evidence>
<dbReference type="InterPro" id="IPR003137">
    <property type="entry name" value="PA_domain"/>
</dbReference>
<keyword evidence="8" id="KW-0325">Glycoprotein</keyword>
<dbReference type="GO" id="GO:0004252">
    <property type="term" value="F:serine-type endopeptidase activity"/>
    <property type="evidence" value="ECO:0007669"/>
    <property type="project" value="UniProtKB-UniRule"/>
</dbReference>
<dbReference type="EMBL" id="PNBA02000005">
    <property type="protein sequence ID" value="KAG6424741.1"/>
    <property type="molecule type" value="Genomic_DNA"/>
</dbReference>
<evidence type="ECO:0000256" key="9">
    <source>
        <dbReference type="PIRSR" id="PIRSR615500-1"/>
    </source>
</evidence>
<dbReference type="InterPro" id="IPR037045">
    <property type="entry name" value="S8pro/Inhibitor_I9_sf"/>
</dbReference>
<name>A0A8X8Y7U2_SALSN</name>
<dbReference type="InterPro" id="IPR023828">
    <property type="entry name" value="Peptidase_S8_Ser-AS"/>
</dbReference>
<evidence type="ECO:0000313" key="17">
    <source>
        <dbReference type="EMBL" id="KAG6424741.1"/>
    </source>
</evidence>
<feature type="domain" description="PA" evidence="14">
    <location>
        <begin position="381"/>
        <end position="453"/>
    </location>
</feature>
<protein>
    <recommendedName>
        <fullName evidence="19">Subtilisin-like protease SBT1.7</fullName>
    </recommendedName>
</protein>
<dbReference type="InterPro" id="IPR045051">
    <property type="entry name" value="SBT"/>
</dbReference>
<feature type="active site" description="Charge relay system" evidence="9 10">
    <location>
        <position position="135"/>
    </location>
</feature>
<dbReference type="GO" id="GO:0006508">
    <property type="term" value="P:proteolysis"/>
    <property type="evidence" value="ECO:0007669"/>
    <property type="project" value="UniProtKB-KW"/>
</dbReference>
<dbReference type="Pfam" id="PF00082">
    <property type="entry name" value="Peptidase_S8"/>
    <property type="match status" value="1"/>
</dbReference>
<proteinExistence type="inferred from homology"/>
<reference evidence="17" key="1">
    <citation type="submission" date="2018-01" db="EMBL/GenBank/DDBJ databases">
        <authorList>
            <person name="Mao J.F."/>
        </authorList>
    </citation>
    <scope>NUCLEOTIDE SEQUENCE</scope>
    <source>
        <strain evidence="17">Huo1</strain>
        <tissue evidence="17">Leaf</tissue>
    </source>
</reference>
<evidence type="ECO:0000256" key="11">
    <source>
        <dbReference type="SAM" id="MobiDB-lite"/>
    </source>
</evidence>
<comment type="caution">
    <text evidence="17">The sequence shown here is derived from an EMBL/GenBank/DDBJ whole genome shotgun (WGS) entry which is preliminary data.</text>
</comment>
<gene>
    <name evidence="17" type="ORF">SASPL_115161</name>
</gene>
<dbReference type="InterPro" id="IPR034197">
    <property type="entry name" value="Peptidases_S8_3"/>
</dbReference>
<dbReference type="InterPro" id="IPR010259">
    <property type="entry name" value="S8pro/Inhibitor_I9"/>
</dbReference>
<keyword evidence="3" id="KW-0964">Secreted</keyword>
<dbReference type="PROSITE" id="PS00138">
    <property type="entry name" value="SUBTILASE_SER"/>
    <property type="match status" value="1"/>
</dbReference>
<feature type="region of interest" description="Disordered" evidence="11">
    <location>
        <begin position="193"/>
        <end position="216"/>
    </location>
</feature>
<evidence type="ECO:0000256" key="1">
    <source>
        <dbReference type="ARBA" id="ARBA00004613"/>
    </source>
</evidence>
<dbReference type="PROSITE" id="PS51892">
    <property type="entry name" value="SUBTILASE"/>
    <property type="match status" value="1"/>
</dbReference>
<evidence type="ECO:0000256" key="8">
    <source>
        <dbReference type="ARBA" id="ARBA00023180"/>
    </source>
</evidence>
<evidence type="ECO:0000256" key="10">
    <source>
        <dbReference type="PROSITE-ProRule" id="PRU01240"/>
    </source>
</evidence>
<evidence type="ECO:0000256" key="6">
    <source>
        <dbReference type="ARBA" id="ARBA00022801"/>
    </source>
</evidence>
<reference evidence="17" key="2">
    <citation type="submission" date="2020-08" db="EMBL/GenBank/DDBJ databases">
        <title>Plant Genome Project.</title>
        <authorList>
            <person name="Zhang R.-G."/>
        </authorList>
    </citation>
    <scope>NUCLEOTIDE SEQUENCE</scope>
    <source>
        <strain evidence="17">Huo1</strain>
        <tissue evidence="17">Leaf</tissue>
    </source>
</reference>
<feature type="signal peptide" evidence="12">
    <location>
        <begin position="1"/>
        <end position="23"/>
    </location>
</feature>
<feature type="active site" description="Charge relay system" evidence="9 10">
    <location>
        <position position="538"/>
    </location>
</feature>
<evidence type="ECO:0000313" key="18">
    <source>
        <dbReference type="Proteomes" id="UP000298416"/>
    </source>
</evidence>
<keyword evidence="18" id="KW-1185">Reference proteome</keyword>
<keyword evidence="6 10" id="KW-0378">Hydrolase</keyword>
<evidence type="ECO:0000259" key="15">
    <source>
        <dbReference type="Pfam" id="PF05922"/>
    </source>
</evidence>
<evidence type="ECO:0008006" key="19">
    <source>
        <dbReference type="Google" id="ProtNLM"/>
    </source>
</evidence>
<evidence type="ECO:0000256" key="3">
    <source>
        <dbReference type="ARBA" id="ARBA00022525"/>
    </source>
</evidence>
<feature type="domain" description="Inhibitor I9" evidence="15">
    <location>
        <begin position="28"/>
        <end position="103"/>
    </location>
</feature>
<dbReference type="InterPro" id="IPR015500">
    <property type="entry name" value="Peptidase_S8_subtilisin-rel"/>
</dbReference>
<dbReference type="Proteomes" id="UP000298416">
    <property type="component" value="Unassembled WGS sequence"/>
</dbReference>
<dbReference type="Pfam" id="PF02225">
    <property type="entry name" value="PA"/>
    <property type="match status" value="1"/>
</dbReference>
<dbReference type="FunFam" id="3.50.30.30:FF:000005">
    <property type="entry name" value="subtilisin-like protease SBT1.5"/>
    <property type="match status" value="1"/>
</dbReference>
<dbReference type="OrthoDB" id="206201at2759"/>
<evidence type="ECO:0000259" key="13">
    <source>
        <dbReference type="Pfam" id="PF00082"/>
    </source>
</evidence>
<evidence type="ECO:0000259" key="16">
    <source>
        <dbReference type="Pfam" id="PF17766"/>
    </source>
</evidence>
<dbReference type="Gene3D" id="3.30.70.80">
    <property type="entry name" value="Peptidase S8 propeptide/proteinase inhibitor I9"/>
    <property type="match status" value="1"/>
</dbReference>
<dbReference type="GO" id="GO:0005576">
    <property type="term" value="C:extracellular region"/>
    <property type="evidence" value="ECO:0007669"/>
    <property type="project" value="UniProtKB-SubCell"/>
</dbReference>
<dbReference type="Gene3D" id="3.40.50.200">
    <property type="entry name" value="Peptidase S8/S53 domain"/>
    <property type="match status" value="1"/>
</dbReference>
<organism evidence="17">
    <name type="scientific">Salvia splendens</name>
    <name type="common">Scarlet sage</name>
    <dbReference type="NCBI Taxonomy" id="180675"/>
    <lineage>
        <taxon>Eukaryota</taxon>
        <taxon>Viridiplantae</taxon>
        <taxon>Streptophyta</taxon>
        <taxon>Embryophyta</taxon>
        <taxon>Tracheophyta</taxon>
        <taxon>Spermatophyta</taxon>
        <taxon>Magnoliopsida</taxon>
        <taxon>eudicotyledons</taxon>
        <taxon>Gunneridae</taxon>
        <taxon>Pentapetalae</taxon>
        <taxon>asterids</taxon>
        <taxon>lamiids</taxon>
        <taxon>Lamiales</taxon>
        <taxon>Lamiaceae</taxon>
        <taxon>Nepetoideae</taxon>
        <taxon>Mentheae</taxon>
        <taxon>Salviinae</taxon>
        <taxon>Salvia</taxon>
        <taxon>Salvia subgen. Calosphace</taxon>
        <taxon>core Calosphace</taxon>
    </lineage>
</organism>
<evidence type="ECO:0000259" key="14">
    <source>
        <dbReference type="Pfam" id="PF02225"/>
    </source>
</evidence>
<dbReference type="Gene3D" id="3.50.30.30">
    <property type="match status" value="1"/>
</dbReference>
<dbReference type="GO" id="GO:0048731">
    <property type="term" value="P:system development"/>
    <property type="evidence" value="ECO:0007669"/>
    <property type="project" value="UniProtKB-ARBA"/>
</dbReference>
<dbReference type="PANTHER" id="PTHR10795">
    <property type="entry name" value="PROPROTEIN CONVERTASE SUBTILISIN/KEXIN"/>
    <property type="match status" value="1"/>
</dbReference>
<dbReference type="Pfam" id="PF05922">
    <property type="entry name" value="Inhibitor_I9"/>
    <property type="match status" value="1"/>
</dbReference>
<dbReference type="FunFam" id="3.30.70.80:FF:000003">
    <property type="entry name" value="Subtilisin-like protease SBT1.9"/>
    <property type="match status" value="1"/>
</dbReference>
<feature type="compositionally biased region" description="Basic and acidic residues" evidence="11">
    <location>
        <begin position="194"/>
        <end position="209"/>
    </location>
</feature>
<accession>A0A8X8Y7U2</accession>
<dbReference type="AlphaFoldDB" id="A0A8X8Y7U2"/>
<evidence type="ECO:0000256" key="2">
    <source>
        <dbReference type="ARBA" id="ARBA00011073"/>
    </source>
</evidence>
<dbReference type="CDD" id="cd04852">
    <property type="entry name" value="Peptidases_S8_3"/>
    <property type="match status" value="1"/>
</dbReference>
<feature type="domain" description="Peptidase S8/S53" evidence="13">
    <location>
        <begin position="127"/>
        <end position="582"/>
    </location>
</feature>
<dbReference type="PRINTS" id="PR00723">
    <property type="entry name" value="SUBTILISIN"/>
</dbReference>
<dbReference type="InterPro" id="IPR041469">
    <property type="entry name" value="Subtilisin-like_FN3"/>
</dbReference>
<keyword evidence="7 10" id="KW-0720">Serine protease</keyword>
<evidence type="ECO:0000256" key="4">
    <source>
        <dbReference type="ARBA" id="ARBA00022670"/>
    </source>
</evidence>
<dbReference type="FunFam" id="3.40.50.200:FF:000006">
    <property type="entry name" value="Subtilisin-like protease SBT1.5"/>
    <property type="match status" value="1"/>
</dbReference>
<feature type="active site" description="Charge relay system" evidence="9 10">
    <location>
        <position position="208"/>
    </location>
</feature>
<feature type="domain" description="Subtilisin-like protease fibronectin type-III" evidence="16">
    <location>
        <begin position="653"/>
        <end position="749"/>
    </location>
</feature>
<dbReference type="InterPro" id="IPR036852">
    <property type="entry name" value="Peptidase_S8/S53_dom_sf"/>
</dbReference>
<dbReference type="InterPro" id="IPR000209">
    <property type="entry name" value="Peptidase_S8/S53_dom"/>
</dbReference>
<sequence length="752" mass="79010">MPITFIPAIRILLLLLAVAAATAEKKETYIVHMAKSEMPGEFVDHTRWYDASLKSVSGEAEMLYTYTNVVHGFSTRLTPDEARSMEARPGILSVLPESRYDLHTTRTPSFLGLDQNAAMFPESDSARDVIVGVLDTGVWPESPSFDDTGFSAVPSSWRGECEIGTNFTKSNCNKKLIGARFFARGYEATLGPIDETKESRSPRDDDGHGTHTSTTAAGSVVSGASLFGYAPGTARGMAPQARIAAYKVCWIGGCFSSDILAALDKAIDDNVNVLSLSLGGGMSDFFRDSVAIAAFAAMEKGILVSCSAGNAGPTSYSLSNVAPWITTVGAGTLDRDFPAFVSLGNGKNFSGVSLFKGGALPEKLLPFVYAGNVSNASDGNLCMTGSLIPEKVRGKIVLCDRGVNPRVQKGSVVKDAGGLGMVLANTAANGDELVADAHLLPATTVGETTAKEIKDYLFSDPNPTATVLFEGTKVGIEPSPVVAAFSSRGPNSITPQILKPDLIAPGVNILAGWSGAVGPTGLAEDARRVGFNIISGTSMSCPHVSGLAALLKAAHPEWSPAAIRSALMTTAYTAYKNGKVIQDVSTGKPSTAFDHGAGHVDPVSALNPGLVYDLDAEDYLNFLCALNYTASQINSLARRNFSCVAGKSYSVNDLNYPSFAISLEARGGVVKHTRTLTNVGPPGTYKVSVASDDSVKIAVEPQSLTFGQSNEKKSYSVTFTAGAMPANANGFGRIEWSDGKRVVGSPVAVSWV</sequence>
<comment type="subcellular location">
    <subcellularLocation>
        <location evidence="1">Secreted</location>
    </subcellularLocation>
</comment>
<keyword evidence="5 12" id="KW-0732">Signal</keyword>
<evidence type="ECO:0000256" key="5">
    <source>
        <dbReference type="ARBA" id="ARBA00022729"/>
    </source>
</evidence>
<dbReference type="Gene3D" id="2.60.40.2310">
    <property type="match status" value="1"/>
</dbReference>
<keyword evidence="4 10" id="KW-0645">Protease</keyword>
<evidence type="ECO:0000256" key="12">
    <source>
        <dbReference type="SAM" id="SignalP"/>
    </source>
</evidence>
<dbReference type="SUPFAM" id="SSF52743">
    <property type="entry name" value="Subtilisin-like"/>
    <property type="match status" value="1"/>
</dbReference>
<dbReference type="Pfam" id="PF17766">
    <property type="entry name" value="fn3_6"/>
    <property type="match status" value="1"/>
</dbReference>
<comment type="similarity">
    <text evidence="2 10">Belongs to the peptidase S8 family.</text>
</comment>
<dbReference type="CDD" id="cd02120">
    <property type="entry name" value="PA_subtilisin_like"/>
    <property type="match status" value="1"/>
</dbReference>
<feature type="chain" id="PRO_5036447501" description="Subtilisin-like protease SBT1.7" evidence="12">
    <location>
        <begin position="24"/>
        <end position="752"/>
    </location>
</feature>